<proteinExistence type="evidence at transcript level"/>
<dbReference type="PANTHER" id="PTHR32100">
    <property type="entry name" value="OMEGA-6 FATTY ACID DESATURASE, CHLOROPLASTIC"/>
    <property type="match status" value="1"/>
</dbReference>
<evidence type="ECO:0000313" key="4">
    <source>
        <dbReference type="EMBL" id="AFJ69342.1"/>
    </source>
</evidence>
<dbReference type="InterPro" id="IPR005804">
    <property type="entry name" value="FA_desaturase_dom"/>
</dbReference>
<accession>I2CR09</accession>
<dbReference type="GO" id="GO:0016491">
    <property type="term" value="F:oxidoreductase activity"/>
    <property type="evidence" value="ECO:0007669"/>
    <property type="project" value="UniProtKB-KW"/>
</dbReference>
<name>I2CR09_NANGC</name>
<reference evidence="4" key="2">
    <citation type="journal article" date="2012" name="Nat. Commun.">
        <title>Draft genome sequence and genetic transformation of the oleaginous alga Nannochloropis gaditana.</title>
        <authorList>
            <person name="Radakovits R."/>
            <person name="Jinkerson R.E."/>
            <person name="Fuerstenberg S.I."/>
            <person name="Tae H."/>
            <person name="Settlage R.E."/>
            <person name="Boore J.L."/>
            <person name="Posewitz M.C."/>
        </authorList>
    </citation>
    <scope>NUCLEOTIDE SEQUENCE</scope>
    <source>
        <strain evidence="4">CCMP526</strain>
    </source>
</reference>
<keyword evidence="2" id="KW-0812">Transmembrane</keyword>
<feature type="transmembrane region" description="Helical" evidence="2">
    <location>
        <begin position="269"/>
        <end position="289"/>
    </location>
</feature>
<feature type="domain" description="Fatty acid desaturase" evidence="3">
    <location>
        <begin position="110"/>
        <end position="363"/>
    </location>
</feature>
<protein>
    <submittedName>
        <fullName evidence="4">Glycerolipid omega-3 fatty acid desaturase</fullName>
        <ecNumber evidence="4">1.14.19.-</ecNumber>
    </submittedName>
</protein>
<feature type="transmembrane region" description="Helical" evidence="2">
    <location>
        <begin position="102"/>
        <end position="125"/>
    </location>
</feature>
<keyword evidence="2" id="KW-1133">Transmembrane helix</keyword>
<sequence length="457" mass="51058">KGKQQLASPSPRKTAYPVTGGELSISERSKPPIVHSLQHVLGSAGFSKGTMVEQTLPTLSQLKKAIPEKCFQKSLLRSVYYMLRDFAALAALYIIYPSVQANFGLAGLFVWWNLAGFFMWCLFVIGHDCGHGSFSEYKWFNDVCGHICHAPLMVPYWPWQKSHRLHHMYHNHLTKDMSHPWMTQEIFEDLTPFEQALLENPLSLFIKYTFLYLFAGKLDGSHVLPTSPLFSDTKERIQCAVSTLCMLVAGVLIYVGLEGGAEGGLARIGSMYLIPLLVFNAWITMVTYLQHHDEDTKVYAEGEWSYIKGALETIDREYGMGIDDLSHNITDGHVAHHLFFTQIPHYHLKDATAAVRQLLTPTGTYKKKQSWNFLGKFTELNYKLKYVAGQGVLSYVDWEAIQKGASPPVCSTDASPATPAAPLPKVAVTCATEPLIALEAKGRSTRKRSPARSSSPP</sequence>
<dbReference type="AlphaFoldDB" id="I2CR09"/>
<evidence type="ECO:0000256" key="2">
    <source>
        <dbReference type="SAM" id="Phobius"/>
    </source>
</evidence>
<evidence type="ECO:0000256" key="1">
    <source>
        <dbReference type="SAM" id="MobiDB-lite"/>
    </source>
</evidence>
<dbReference type="InterPro" id="IPR012171">
    <property type="entry name" value="Fatty_acid_desaturase"/>
</dbReference>
<evidence type="ECO:0000259" key="3">
    <source>
        <dbReference type="Pfam" id="PF00487"/>
    </source>
</evidence>
<organism evidence="4">
    <name type="scientific">Nannochloropsis gaditana (strain CCMP526)</name>
    <name type="common">Green microalga</name>
    <name type="synonym">Microchloropsis gaditana</name>
    <dbReference type="NCBI Taxonomy" id="1093141"/>
    <lineage>
        <taxon>Eukaryota</taxon>
        <taxon>Sar</taxon>
        <taxon>Stramenopiles</taxon>
        <taxon>Ochrophyta</taxon>
        <taxon>Eustigmatophyceae</taxon>
        <taxon>Eustigmatales</taxon>
        <taxon>Monodopsidaceae</taxon>
        <taxon>Nannochloropsis</taxon>
    </lineage>
</organism>
<dbReference type="Pfam" id="PF00487">
    <property type="entry name" value="FA_desaturase"/>
    <property type="match status" value="1"/>
</dbReference>
<keyword evidence="4" id="KW-0560">Oxidoreductase</keyword>
<feature type="region of interest" description="Disordered" evidence="1">
    <location>
        <begin position="1"/>
        <end position="24"/>
    </location>
</feature>
<dbReference type="CDD" id="cd03507">
    <property type="entry name" value="Delta12-FADS-like"/>
    <property type="match status" value="1"/>
</dbReference>
<dbReference type="EC" id="1.14.19.-" evidence="4"/>
<keyword evidence="2" id="KW-0472">Membrane</keyword>
<feature type="non-terminal residue" evidence="4">
    <location>
        <position position="1"/>
    </location>
</feature>
<dbReference type="GO" id="GO:0006629">
    <property type="term" value="P:lipid metabolic process"/>
    <property type="evidence" value="ECO:0007669"/>
    <property type="project" value="InterPro"/>
</dbReference>
<reference evidence="4" key="1">
    <citation type="journal article" date="2012" name="Bioengineered">
        <title>Additional insights into the genome of the oleaginous model alga Nannochloropsis gaditana.</title>
        <authorList>
            <person name="Jinkerson R.E."/>
            <person name="Radakovits R."/>
            <person name="Posewitz M.C."/>
        </authorList>
    </citation>
    <scope>NUCLEOTIDE SEQUENCE</scope>
    <source>
        <strain evidence="4">CCMP526</strain>
    </source>
</reference>
<gene>
    <name evidence="4" type="ORF">NGATSA_3013800</name>
</gene>
<feature type="transmembrane region" description="Helical" evidence="2">
    <location>
        <begin position="79"/>
        <end position="96"/>
    </location>
</feature>
<dbReference type="EMBL" id="JU980279">
    <property type="protein sequence ID" value="AFJ69342.1"/>
    <property type="molecule type" value="mRNA"/>
</dbReference>
<feature type="transmembrane region" description="Helical" evidence="2">
    <location>
        <begin position="237"/>
        <end position="257"/>
    </location>
</feature>